<evidence type="ECO:0000256" key="6">
    <source>
        <dbReference type="ARBA" id="ARBA00022842"/>
    </source>
</evidence>
<keyword evidence="8" id="KW-0051">Antiviral defense</keyword>
<protein>
    <submittedName>
        <fullName evidence="10">Unannotated protein</fullName>
    </submittedName>
</protein>
<evidence type="ECO:0000256" key="5">
    <source>
        <dbReference type="ARBA" id="ARBA00022840"/>
    </source>
</evidence>
<evidence type="ECO:0000256" key="2">
    <source>
        <dbReference type="ARBA" id="ARBA00022695"/>
    </source>
</evidence>
<keyword evidence="5" id="KW-0067">ATP-binding</keyword>
<evidence type="ECO:0000256" key="3">
    <source>
        <dbReference type="ARBA" id="ARBA00022723"/>
    </source>
</evidence>
<dbReference type="AlphaFoldDB" id="A0A6J7KJI5"/>
<dbReference type="EMBL" id="CAFBMK010000399">
    <property type="protein sequence ID" value="CAB4955817.1"/>
    <property type="molecule type" value="Genomic_DNA"/>
</dbReference>
<dbReference type="GO" id="GO:0046872">
    <property type="term" value="F:metal ion binding"/>
    <property type="evidence" value="ECO:0007669"/>
    <property type="project" value="UniProtKB-KW"/>
</dbReference>
<evidence type="ECO:0000256" key="4">
    <source>
        <dbReference type="ARBA" id="ARBA00022741"/>
    </source>
</evidence>
<name>A0A6J7KJI5_9ZZZZ</name>
<dbReference type="Pfam" id="PF21654">
    <property type="entry name" value="DncV-like_NTFase"/>
    <property type="match status" value="1"/>
</dbReference>
<dbReference type="InterPro" id="IPR048445">
    <property type="entry name" value="DncV-like_NTFase"/>
</dbReference>
<gene>
    <name evidence="10" type="ORF">UFOPK3564_03754</name>
</gene>
<evidence type="ECO:0000313" key="10">
    <source>
        <dbReference type="EMBL" id="CAB4955817.1"/>
    </source>
</evidence>
<keyword evidence="1" id="KW-0808">Transferase</keyword>
<keyword evidence="3" id="KW-0479">Metal-binding</keyword>
<dbReference type="GO" id="GO:0005524">
    <property type="term" value="F:ATP binding"/>
    <property type="evidence" value="ECO:0007669"/>
    <property type="project" value="UniProtKB-KW"/>
</dbReference>
<dbReference type="GO" id="GO:0016779">
    <property type="term" value="F:nucleotidyltransferase activity"/>
    <property type="evidence" value="ECO:0007669"/>
    <property type="project" value="UniProtKB-KW"/>
</dbReference>
<accession>A0A6J7KJI5</accession>
<keyword evidence="4" id="KW-0547">Nucleotide-binding</keyword>
<evidence type="ECO:0000259" key="9">
    <source>
        <dbReference type="Pfam" id="PF21654"/>
    </source>
</evidence>
<evidence type="ECO:0000256" key="7">
    <source>
        <dbReference type="ARBA" id="ARBA00023080"/>
    </source>
</evidence>
<keyword evidence="2" id="KW-0548">Nucleotidyltransferase</keyword>
<proteinExistence type="predicted"/>
<organism evidence="10">
    <name type="scientific">freshwater metagenome</name>
    <dbReference type="NCBI Taxonomy" id="449393"/>
    <lineage>
        <taxon>unclassified sequences</taxon>
        <taxon>metagenomes</taxon>
        <taxon>ecological metagenomes</taxon>
    </lineage>
</organism>
<keyword evidence="7" id="KW-0546">Nucleotide metabolism</keyword>
<sequence>MSALDARWMVRDAIDDGSFATPPEVRGNCVRVHYAAGYHVDVPVYRRVEKDGVVTYELASSSGWRRSDARDVSAWFEREISATGQTYLVRRLVRYLKKHARSRDSWCGRILSGFGVTILVVERRHLDTSREDRAVYETMKAVRDRLKWDQTVRHPVTPGEFVTSGSPDARAVYLRDRLTEALDALAPLFDSDCTRRKALSCWDKVFNTDFFGLRYDGESSGRSAATYGALGLGAVAGWEAAAAGAVLSDAGSRHA</sequence>
<keyword evidence="6" id="KW-0460">Magnesium</keyword>
<dbReference type="GO" id="GO:0051607">
    <property type="term" value="P:defense response to virus"/>
    <property type="evidence" value="ECO:0007669"/>
    <property type="project" value="UniProtKB-KW"/>
</dbReference>
<evidence type="ECO:0000256" key="1">
    <source>
        <dbReference type="ARBA" id="ARBA00022679"/>
    </source>
</evidence>
<reference evidence="10" key="1">
    <citation type="submission" date="2020-05" db="EMBL/GenBank/DDBJ databases">
        <authorList>
            <person name="Chiriac C."/>
            <person name="Salcher M."/>
            <person name="Ghai R."/>
            <person name="Kavagutti S V."/>
        </authorList>
    </citation>
    <scope>NUCLEOTIDE SEQUENCE</scope>
</reference>
<dbReference type="GO" id="GO:0009117">
    <property type="term" value="P:nucleotide metabolic process"/>
    <property type="evidence" value="ECO:0007669"/>
    <property type="project" value="UniProtKB-KW"/>
</dbReference>
<evidence type="ECO:0000256" key="8">
    <source>
        <dbReference type="ARBA" id="ARBA00023118"/>
    </source>
</evidence>
<feature type="domain" description="Cyclic GMP-AMP synthase DncV-like nucleotidyltransferase" evidence="9">
    <location>
        <begin position="6"/>
        <end position="45"/>
    </location>
</feature>